<comment type="pathway">
    <text evidence="2">Secondary metabolite biosynthesis.</text>
</comment>
<dbReference type="GO" id="GO:0008374">
    <property type="term" value="F:O-acyltransferase activity"/>
    <property type="evidence" value="ECO:0007669"/>
    <property type="project" value="InterPro"/>
</dbReference>
<evidence type="ECO:0000256" key="8">
    <source>
        <dbReference type="SAM" id="Phobius"/>
    </source>
</evidence>
<feature type="transmembrane region" description="Helical" evidence="8">
    <location>
        <begin position="193"/>
        <end position="216"/>
    </location>
</feature>
<reference evidence="11" key="1">
    <citation type="journal article" date="2015" name="PLoS Genet.">
        <title>Genome Sequence and Transcriptome Analyses of Chrysochromulina tobin: Metabolic Tools for Enhanced Algal Fitness in the Prominent Order Prymnesiales (Haptophyceae).</title>
        <authorList>
            <person name="Hovde B.T."/>
            <person name="Deodato C.R."/>
            <person name="Hunsperger H.M."/>
            <person name="Ryken S.A."/>
            <person name="Yost W."/>
            <person name="Jha R.K."/>
            <person name="Patterson J."/>
            <person name="Monnat R.J. Jr."/>
            <person name="Barlow S.B."/>
            <person name="Starkenburg S.R."/>
            <person name="Cattolico R.A."/>
        </authorList>
    </citation>
    <scope>NUCLEOTIDE SEQUENCE</scope>
    <source>
        <strain evidence="11">CCMP291</strain>
    </source>
</reference>
<comment type="similarity">
    <text evidence="3">Belongs to the wax synthase family.</text>
</comment>
<evidence type="ECO:0000259" key="9">
    <source>
        <dbReference type="Pfam" id="PF13813"/>
    </source>
</evidence>
<evidence type="ECO:0000256" key="7">
    <source>
        <dbReference type="ARBA" id="ARBA00023136"/>
    </source>
</evidence>
<feature type="domain" description="Wax synthase" evidence="9">
    <location>
        <begin position="222"/>
        <end position="298"/>
    </location>
</feature>
<keyword evidence="10" id="KW-0012">Acyltransferase</keyword>
<feature type="transmembrane region" description="Helical" evidence="8">
    <location>
        <begin position="76"/>
        <end position="94"/>
    </location>
</feature>
<proteinExistence type="inferred from homology"/>
<dbReference type="EMBL" id="JWZX01002034">
    <property type="protein sequence ID" value="KOO31358.1"/>
    <property type="molecule type" value="Genomic_DNA"/>
</dbReference>
<name>A0A0M0JYZ6_9EUKA</name>
<dbReference type="Proteomes" id="UP000037460">
    <property type="component" value="Unassembled WGS sequence"/>
</dbReference>
<evidence type="ECO:0000256" key="3">
    <source>
        <dbReference type="ARBA" id="ARBA00007282"/>
    </source>
</evidence>
<gene>
    <name evidence="10" type="ORF">Ctob_005369</name>
</gene>
<dbReference type="AlphaFoldDB" id="A0A0M0JYZ6"/>
<sequence length="363" mass="39388">MVTILPPLFEPYWLGLVFVIVSQIVTVPLCILSHSVKNPAVFILCGMISAACGYILPPILAETVVSSGFGTPLSCLLGRFLGSTTYAFVGLRMFGAAVGATPKGADADVQTWVTFATGALDITFNADGKPIRPAPGAVANRVGWVFFRLAGLSVCSSLSEPFGGYPLTTALGQPNGFAGFLTMFVDRIYIQLMIIYLFLSLLMDVGSILLLAQGFVPIDGFANPIFTATSARIFWGQKWNLQVTNSFKRCVFTPLSRSGTPKTLAAFLTFLASGLFHEYQFVLSFPNYTLGRASLFFLLHGLTCAGDAYFSKTFGNHLKTVPWQLKALAVVFIYSPTVPMFANIWVEEGFFKLISRLSVLVTP</sequence>
<dbReference type="OrthoDB" id="42845at2759"/>
<organism evidence="10 11">
    <name type="scientific">Chrysochromulina tobinii</name>
    <dbReference type="NCBI Taxonomy" id="1460289"/>
    <lineage>
        <taxon>Eukaryota</taxon>
        <taxon>Haptista</taxon>
        <taxon>Haptophyta</taxon>
        <taxon>Prymnesiophyceae</taxon>
        <taxon>Prymnesiales</taxon>
        <taxon>Chrysochromulinaceae</taxon>
        <taxon>Chrysochromulina</taxon>
    </lineage>
</organism>
<keyword evidence="6 8" id="KW-1133">Transmembrane helix</keyword>
<feature type="transmembrane region" description="Helical" evidence="8">
    <location>
        <begin position="39"/>
        <end position="56"/>
    </location>
</feature>
<dbReference type="GO" id="GO:0006629">
    <property type="term" value="P:lipid metabolic process"/>
    <property type="evidence" value="ECO:0007669"/>
    <property type="project" value="InterPro"/>
</dbReference>
<dbReference type="Pfam" id="PF13813">
    <property type="entry name" value="MBOAT_2"/>
    <property type="match status" value="1"/>
</dbReference>
<evidence type="ECO:0000256" key="5">
    <source>
        <dbReference type="ARBA" id="ARBA00022692"/>
    </source>
</evidence>
<evidence type="ECO:0000256" key="6">
    <source>
        <dbReference type="ARBA" id="ARBA00022989"/>
    </source>
</evidence>
<dbReference type="PANTHER" id="PTHR31595:SF57">
    <property type="entry name" value="OS04G0481900 PROTEIN"/>
    <property type="match status" value="1"/>
</dbReference>
<accession>A0A0M0JYZ6</accession>
<evidence type="ECO:0000256" key="4">
    <source>
        <dbReference type="ARBA" id="ARBA00022679"/>
    </source>
</evidence>
<protein>
    <submittedName>
        <fullName evidence="10">Putative long-chain-alcohol o-fatty-acyltransferase 5-like protein</fullName>
    </submittedName>
</protein>
<dbReference type="GO" id="GO:0016020">
    <property type="term" value="C:membrane"/>
    <property type="evidence" value="ECO:0007669"/>
    <property type="project" value="UniProtKB-SubCell"/>
</dbReference>
<evidence type="ECO:0000313" key="11">
    <source>
        <dbReference type="Proteomes" id="UP000037460"/>
    </source>
</evidence>
<evidence type="ECO:0000256" key="2">
    <source>
        <dbReference type="ARBA" id="ARBA00005179"/>
    </source>
</evidence>
<feature type="transmembrane region" description="Helical" evidence="8">
    <location>
        <begin position="12"/>
        <end position="32"/>
    </location>
</feature>
<keyword evidence="5 8" id="KW-0812">Transmembrane</keyword>
<comment type="caution">
    <text evidence="10">The sequence shown here is derived from an EMBL/GenBank/DDBJ whole genome shotgun (WGS) entry which is preliminary data.</text>
</comment>
<dbReference type="PANTHER" id="PTHR31595">
    <property type="entry name" value="LONG-CHAIN-ALCOHOL O-FATTY-ACYLTRANSFERASE 3-RELATED"/>
    <property type="match status" value="1"/>
</dbReference>
<keyword evidence="7 8" id="KW-0472">Membrane</keyword>
<keyword evidence="4 10" id="KW-0808">Transferase</keyword>
<dbReference type="InterPro" id="IPR044851">
    <property type="entry name" value="Wax_synthase"/>
</dbReference>
<evidence type="ECO:0000256" key="1">
    <source>
        <dbReference type="ARBA" id="ARBA00004141"/>
    </source>
</evidence>
<evidence type="ECO:0000313" key="10">
    <source>
        <dbReference type="EMBL" id="KOO31358.1"/>
    </source>
</evidence>
<dbReference type="InterPro" id="IPR032805">
    <property type="entry name" value="Wax_synthase_dom"/>
</dbReference>
<comment type="subcellular location">
    <subcellularLocation>
        <location evidence="1">Membrane</location>
        <topology evidence="1">Multi-pass membrane protein</topology>
    </subcellularLocation>
</comment>
<keyword evidence="11" id="KW-1185">Reference proteome</keyword>